<dbReference type="InterPro" id="IPR051094">
    <property type="entry name" value="Diverse_Catalytic_Enzymes"/>
</dbReference>
<feature type="domain" description="HD" evidence="3">
    <location>
        <begin position="74"/>
        <end position="187"/>
    </location>
</feature>
<dbReference type="NCBIfam" id="NF002327">
    <property type="entry name" value="PRK01286.1-2"/>
    <property type="match status" value="1"/>
</dbReference>
<dbReference type="PROSITE" id="PS51831">
    <property type="entry name" value="HD"/>
    <property type="match status" value="1"/>
</dbReference>
<dbReference type="InterPro" id="IPR006674">
    <property type="entry name" value="HD_domain"/>
</dbReference>
<dbReference type="PANTHER" id="PTHR35795:SF1">
    <property type="entry name" value="BIS(5'-NUCLEOSYL)-TETRAPHOSPHATASE, SYMMETRICAL"/>
    <property type="match status" value="1"/>
</dbReference>
<protein>
    <recommendedName>
        <fullName evidence="2">Deoxyguanosinetriphosphate triphosphohydrolase-like protein</fullName>
    </recommendedName>
</protein>
<dbReference type="SMART" id="SM00471">
    <property type="entry name" value="HDc"/>
    <property type="match status" value="1"/>
</dbReference>
<dbReference type="Pfam" id="PF13286">
    <property type="entry name" value="HD_assoc"/>
    <property type="match status" value="1"/>
</dbReference>
<dbReference type="GO" id="GO:0016793">
    <property type="term" value="F:triphosphoric monoester hydrolase activity"/>
    <property type="evidence" value="ECO:0007669"/>
    <property type="project" value="InterPro"/>
</dbReference>
<comment type="caution">
    <text evidence="4">The sequence shown here is derived from an EMBL/GenBank/DDBJ whole genome shotgun (WGS) entry which is preliminary data.</text>
</comment>
<dbReference type="RefSeq" id="WP_116480344.1">
    <property type="nucleotide sequence ID" value="NZ_QEKV01000007.1"/>
</dbReference>
<gene>
    <name evidence="4" type="ORF">C7381_10765</name>
</gene>
<dbReference type="NCBIfam" id="TIGR01353">
    <property type="entry name" value="dGTP_triPase"/>
    <property type="match status" value="1"/>
</dbReference>
<evidence type="ECO:0000256" key="1">
    <source>
        <dbReference type="ARBA" id="ARBA00022801"/>
    </source>
</evidence>
<dbReference type="Proteomes" id="UP000245793">
    <property type="component" value="Unassembled WGS sequence"/>
</dbReference>
<keyword evidence="1 2" id="KW-0378">Hydrolase</keyword>
<keyword evidence="5" id="KW-1185">Reference proteome</keyword>
<dbReference type="Gene3D" id="1.10.3210.10">
    <property type="entry name" value="Hypothetical protein af1432"/>
    <property type="match status" value="1"/>
</dbReference>
<comment type="similarity">
    <text evidence="2">Belongs to the dGTPase family. Type 2 subfamily.</text>
</comment>
<dbReference type="EMBL" id="QEKV01000007">
    <property type="protein sequence ID" value="PVY94069.1"/>
    <property type="molecule type" value="Genomic_DNA"/>
</dbReference>
<dbReference type="InterPro" id="IPR006261">
    <property type="entry name" value="dGTPase"/>
</dbReference>
<evidence type="ECO:0000256" key="2">
    <source>
        <dbReference type="HAMAP-Rule" id="MF_01212"/>
    </source>
</evidence>
<name>A0A2U1E2Y8_9FIRM</name>
<dbReference type="AlphaFoldDB" id="A0A2U1E2Y8"/>
<evidence type="ECO:0000313" key="4">
    <source>
        <dbReference type="EMBL" id="PVY94069.1"/>
    </source>
</evidence>
<dbReference type="CDD" id="cd00077">
    <property type="entry name" value="HDc"/>
    <property type="match status" value="1"/>
</dbReference>
<accession>A0A2U1E2Y8</accession>
<dbReference type="InterPro" id="IPR026875">
    <property type="entry name" value="PHydrolase_assoc_dom"/>
</dbReference>
<dbReference type="InterPro" id="IPR003607">
    <property type="entry name" value="HD/PDEase_dom"/>
</dbReference>
<dbReference type="InterPro" id="IPR023023">
    <property type="entry name" value="dNTPase_2"/>
</dbReference>
<dbReference type="SUPFAM" id="SSF109604">
    <property type="entry name" value="HD-domain/PDEase-like"/>
    <property type="match status" value="1"/>
</dbReference>
<dbReference type="Pfam" id="PF01966">
    <property type="entry name" value="HD"/>
    <property type="match status" value="1"/>
</dbReference>
<sequence length="335" mass="38619">MIREILEKREHEFLRDVATFSDSSKGRQRAEIKSSVRLEFQRDRDRIIHTKSFRRLKHKTQVYIAPLGDHYRTRLTHTLEVSQIARTISRALFLNEDLVEAISMGHDIGHTPFGHAGEKVLNKLSDTGFKHNEQSLRVVDFLESHNGKRGLNLTYEVRNGILNHSGADEAETLEGKIVKFADRIAYINHDIDDAIRAGVLSNDDIPKDIARVLGNTASERIDKMVNDVIINSSEKNTIMMSDEINSAMNSLRSFMFSNVYLDERSRIQGERIEIMLSLLFEYYMKNTDVINEHIKIYDGKESLNRMVIDYIAGMTDQFAIEKFEELFLPTGIRRV</sequence>
<dbReference type="PANTHER" id="PTHR35795">
    <property type="entry name" value="SLR1885 PROTEIN"/>
    <property type="match status" value="1"/>
</dbReference>
<dbReference type="HAMAP" id="MF_01212">
    <property type="entry name" value="dGTPase_type2"/>
    <property type="match status" value="1"/>
</dbReference>
<proteinExistence type="inferred from homology"/>
<organism evidence="4 5">
    <name type="scientific">Ezakiella coagulans</name>
    <dbReference type="NCBI Taxonomy" id="46507"/>
    <lineage>
        <taxon>Bacteria</taxon>
        <taxon>Bacillati</taxon>
        <taxon>Bacillota</taxon>
        <taxon>Tissierellia</taxon>
        <taxon>Ezakiella</taxon>
    </lineage>
</organism>
<evidence type="ECO:0000313" key="5">
    <source>
        <dbReference type="Proteomes" id="UP000245793"/>
    </source>
</evidence>
<reference evidence="4 5" key="1">
    <citation type="submission" date="2018-04" db="EMBL/GenBank/DDBJ databases">
        <title>Genomic Encyclopedia of Type Strains, Phase IV (KMG-IV): sequencing the most valuable type-strain genomes for metagenomic binning, comparative biology and taxonomic classification.</title>
        <authorList>
            <person name="Goeker M."/>
        </authorList>
    </citation>
    <scope>NUCLEOTIDE SEQUENCE [LARGE SCALE GENOMIC DNA]</scope>
    <source>
        <strain evidence="4 5">DSM 20705</strain>
    </source>
</reference>
<evidence type="ECO:0000259" key="3">
    <source>
        <dbReference type="PROSITE" id="PS51831"/>
    </source>
</evidence>